<evidence type="ECO:0000256" key="1">
    <source>
        <dbReference type="SAM" id="MobiDB-lite"/>
    </source>
</evidence>
<accession>A0A0J9VD94</accession>
<reference evidence="2" key="1">
    <citation type="submission" date="2007-04" db="EMBL/GenBank/DDBJ databases">
        <authorList>
            <consortium name="The Broad Institute Genome Sequencing Platform"/>
            <person name="Birren B."/>
            <person name="Lander E."/>
            <person name="Galagan J."/>
            <person name="Nusbaum C."/>
            <person name="Devon K."/>
            <person name="Ma L.-J."/>
            <person name="Jaffe D."/>
            <person name="Butler J."/>
            <person name="Alvarez P."/>
            <person name="Gnerre S."/>
            <person name="Grabherr M."/>
            <person name="Kleber M."/>
            <person name="Mauceli E."/>
            <person name="Brockman W."/>
            <person name="MacCallum I.A."/>
            <person name="Young S."/>
            <person name="LaButti K."/>
            <person name="DeCaprio D."/>
            <person name="Crawford M."/>
            <person name="Koehrsen M."/>
            <person name="Engels R."/>
            <person name="Montgomery P."/>
            <person name="Pearson M."/>
            <person name="Howarth C."/>
            <person name="Larson L."/>
            <person name="White J."/>
            <person name="O'Leary S."/>
            <person name="Kodira C."/>
            <person name="Zeng Q."/>
            <person name="Yandava C."/>
            <person name="Alvarado L."/>
            <person name="Kistler C."/>
            <person name="Shim W.-B."/>
            <person name="Kang S."/>
            <person name="Woloshuk C."/>
        </authorList>
    </citation>
    <scope>NUCLEOTIDE SEQUENCE</scope>
    <source>
        <strain evidence="2">4287</strain>
    </source>
</reference>
<evidence type="ECO:0000313" key="2">
    <source>
        <dbReference type="EMBL" id="KNB08995.1"/>
    </source>
</evidence>
<dbReference type="Proteomes" id="UP000009097">
    <property type="component" value="Unassembled WGS sequence"/>
</dbReference>
<dbReference type="RefSeq" id="XP_018247040.1">
    <property type="nucleotide sequence ID" value="XM_018400395.1"/>
</dbReference>
<gene>
    <name evidence="2" type="ORF">FOXG_20119</name>
</gene>
<name>A0A0J9VD94_FUSO4</name>
<dbReference type="EMBL" id="DS231707">
    <property type="protein sequence ID" value="KNB08995.1"/>
    <property type="molecule type" value="Genomic_DNA"/>
</dbReference>
<evidence type="ECO:0000313" key="3">
    <source>
        <dbReference type="Proteomes" id="UP000009097"/>
    </source>
</evidence>
<feature type="region of interest" description="Disordered" evidence="1">
    <location>
        <begin position="47"/>
        <end position="70"/>
    </location>
</feature>
<dbReference type="GeneID" id="28960825"/>
<dbReference type="KEGG" id="fox:FOXG_20119"/>
<dbReference type="AlphaFoldDB" id="A0A0J9VD94"/>
<organism evidence="2 3">
    <name type="scientific">Fusarium oxysporum f. sp. lycopersici (strain 4287 / CBS 123668 / FGSC 9935 / NRRL 34936)</name>
    <name type="common">Fusarium vascular wilt of tomato</name>
    <dbReference type="NCBI Taxonomy" id="426428"/>
    <lineage>
        <taxon>Eukaryota</taxon>
        <taxon>Fungi</taxon>
        <taxon>Dikarya</taxon>
        <taxon>Ascomycota</taxon>
        <taxon>Pezizomycotina</taxon>
        <taxon>Sordariomycetes</taxon>
        <taxon>Hypocreomycetidae</taxon>
        <taxon>Hypocreales</taxon>
        <taxon>Nectriaceae</taxon>
        <taxon>Fusarium</taxon>
        <taxon>Fusarium oxysporum species complex</taxon>
    </lineage>
</organism>
<reference evidence="2" key="2">
    <citation type="journal article" date="2010" name="Nature">
        <title>Comparative genomics reveals mobile pathogenicity chromosomes in Fusarium.</title>
        <authorList>
            <person name="Ma L.J."/>
            <person name="van der Does H.C."/>
            <person name="Borkovich K.A."/>
            <person name="Coleman J.J."/>
            <person name="Daboussi M.J."/>
            <person name="Di Pietro A."/>
            <person name="Dufresne M."/>
            <person name="Freitag M."/>
            <person name="Grabherr M."/>
            <person name="Henrissat B."/>
            <person name="Houterman P.M."/>
            <person name="Kang S."/>
            <person name="Shim W.B."/>
            <person name="Woloshuk C."/>
            <person name="Xie X."/>
            <person name="Xu J.R."/>
            <person name="Antoniw J."/>
            <person name="Baker S.E."/>
            <person name="Bluhm B.H."/>
            <person name="Breakspear A."/>
            <person name="Brown D.W."/>
            <person name="Butchko R.A."/>
            <person name="Chapman S."/>
            <person name="Coulson R."/>
            <person name="Coutinho P.M."/>
            <person name="Danchin E.G."/>
            <person name="Diener A."/>
            <person name="Gale L.R."/>
            <person name="Gardiner D.M."/>
            <person name="Goff S."/>
            <person name="Hammond-Kosack K.E."/>
            <person name="Hilburn K."/>
            <person name="Hua-Van A."/>
            <person name="Jonkers W."/>
            <person name="Kazan K."/>
            <person name="Kodira C.D."/>
            <person name="Koehrsen M."/>
            <person name="Kumar L."/>
            <person name="Lee Y.H."/>
            <person name="Li L."/>
            <person name="Manners J.M."/>
            <person name="Miranda-Saavedra D."/>
            <person name="Mukherjee M."/>
            <person name="Park G."/>
            <person name="Park J."/>
            <person name="Park S.Y."/>
            <person name="Proctor R.H."/>
            <person name="Regev A."/>
            <person name="Ruiz-Roldan M.C."/>
            <person name="Sain D."/>
            <person name="Sakthikumar S."/>
            <person name="Sykes S."/>
            <person name="Schwartz D.C."/>
            <person name="Turgeon B.G."/>
            <person name="Wapinski I."/>
            <person name="Yoder O."/>
            <person name="Young S."/>
            <person name="Zeng Q."/>
            <person name="Zhou S."/>
            <person name="Galagan J."/>
            <person name="Cuomo C.A."/>
            <person name="Kistler H.C."/>
            <person name="Rep M."/>
        </authorList>
    </citation>
    <scope>NUCLEOTIDE SEQUENCE [LARGE SCALE GENOMIC DNA]</scope>
    <source>
        <strain evidence="2">4287</strain>
    </source>
</reference>
<protein>
    <submittedName>
        <fullName evidence="2">Uncharacterized protein</fullName>
    </submittedName>
</protein>
<dbReference type="VEuPathDB" id="FungiDB:FOXG_20119"/>
<proteinExistence type="predicted"/>
<sequence>MATWMAGEWSGAAPKALSDLETTSTTSIMSTAWTQSLAEAHRAEARQAPRPLGIAPINGDINSTRKQIGI</sequence>
<feature type="compositionally biased region" description="Polar residues" evidence="1">
    <location>
        <begin position="60"/>
        <end position="70"/>
    </location>
</feature>